<dbReference type="STRING" id="927664.SAMN05421780_109142"/>
<dbReference type="Proteomes" id="UP000199514">
    <property type="component" value="Unassembled WGS sequence"/>
</dbReference>
<evidence type="ECO:0000313" key="4">
    <source>
        <dbReference type="Proteomes" id="UP000199514"/>
    </source>
</evidence>
<dbReference type="RefSeq" id="WP_091514750.1">
    <property type="nucleotide sequence ID" value="NZ_FOLE01000009.1"/>
</dbReference>
<dbReference type="AlphaFoldDB" id="A0A1I1M547"/>
<feature type="region of interest" description="Disordered" evidence="1">
    <location>
        <begin position="231"/>
        <end position="295"/>
    </location>
</feature>
<feature type="chain" id="PRO_5011589056" evidence="2">
    <location>
        <begin position="23"/>
        <end position="295"/>
    </location>
</feature>
<evidence type="ECO:0000313" key="3">
    <source>
        <dbReference type="EMBL" id="SFC76790.1"/>
    </source>
</evidence>
<feature type="signal peptide" evidence="2">
    <location>
        <begin position="1"/>
        <end position="22"/>
    </location>
</feature>
<feature type="region of interest" description="Disordered" evidence="1">
    <location>
        <begin position="113"/>
        <end position="143"/>
    </location>
</feature>
<proteinExistence type="predicted"/>
<dbReference type="EMBL" id="FOLE01000009">
    <property type="protein sequence ID" value="SFC76790.1"/>
    <property type="molecule type" value="Genomic_DNA"/>
</dbReference>
<organism evidence="3 4">
    <name type="scientific">Flexibacter flexilis DSM 6793</name>
    <dbReference type="NCBI Taxonomy" id="927664"/>
    <lineage>
        <taxon>Bacteria</taxon>
        <taxon>Pseudomonadati</taxon>
        <taxon>Bacteroidota</taxon>
        <taxon>Cytophagia</taxon>
        <taxon>Cytophagales</taxon>
        <taxon>Flexibacteraceae</taxon>
        <taxon>Flexibacter</taxon>
    </lineage>
</organism>
<accession>A0A1I1M547</accession>
<evidence type="ECO:0000256" key="1">
    <source>
        <dbReference type="SAM" id="MobiDB-lite"/>
    </source>
</evidence>
<keyword evidence="2" id="KW-0732">Signal</keyword>
<feature type="compositionally biased region" description="Gly residues" evidence="1">
    <location>
        <begin position="241"/>
        <end position="262"/>
    </location>
</feature>
<reference evidence="3 4" key="1">
    <citation type="submission" date="2016-10" db="EMBL/GenBank/DDBJ databases">
        <authorList>
            <person name="de Groot N.N."/>
        </authorList>
    </citation>
    <scope>NUCLEOTIDE SEQUENCE [LARGE SCALE GENOMIC DNA]</scope>
    <source>
        <strain evidence="3 4">DSM 6793</strain>
    </source>
</reference>
<evidence type="ECO:0000256" key="2">
    <source>
        <dbReference type="SAM" id="SignalP"/>
    </source>
</evidence>
<sequence>MFLRFSLLTAAAFLACLPSAFSQKTINAAYGTKQVDGIVTDWSVPLNYYDSDAHLQYSVANDADWLYICARLNEATYQSKVIDGGLTLYLDTTGKKKQTIAIFCPISRGEMPPENFAEMQGQQPNGFDGGQRPDRQAAKGNNASEMMQKRLQQHLPRAFEHFKLQGFYFPDGMYANNSSENVHIAAQIDGSGSLNIEYAIRISSFYKPLASINPKQKLSLIFEIKGLEMPQGSQARNGGRAPQGGGDMGGGGPPMGGGEMGGGPPPMGEGGDMSTTNPITETTRTKVKFKLAGAQ</sequence>
<keyword evidence="4" id="KW-1185">Reference proteome</keyword>
<gene>
    <name evidence="3" type="ORF">SAMN05421780_109142</name>
</gene>
<name>A0A1I1M547_9BACT</name>
<protein>
    <submittedName>
        <fullName evidence="3">Uncharacterized protein</fullName>
    </submittedName>
</protein>
<dbReference type="PROSITE" id="PS51257">
    <property type="entry name" value="PROKAR_LIPOPROTEIN"/>
    <property type="match status" value="1"/>
</dbReference>
<dbReference type="OrthoDB" id="1523672at2"/>